<evidence type="ECO:0000313" key="9">
    <source>
        <dbReference type="Proteomes" id="UP000018162"/>
    </source>
</evidence>
<dbReference type="SUPFAM" id="SSF88659">
    <property type="entry name" value="Sigma3 and sigma4 domains of RNA polymerase sigma factors"/>
    <property type="match status" value="1"/>
</dbReference>
<keyword evidence="3" id="KW-0731">Sigma factor</keyword>
<reference evidence="8" key="1">
    <citation type="submission" date="2012-11" db="EMBL/GenBank/DDBJ databases">
        <title>Dependencies among metagenomic species, viruses, plasmids and units of genetic variation.</title>
        <authorList>
            <person name="Nielsen H.B."/>
            <person name="Almeida M."/>
            <person name="Juncker A.S."/>
            <person name="Rasmussen S."/>
            <person name="Li J."/>
            <person name="Sunagawa S."/>
            <person name="Plichta D."/>
            <person name="Gautier L."/>
            <person name="Le Chatelier E."/>
            <person name="Peletier E."/>
            <person name="Bonde I."/>
            <person name="Nielsen T."/>
            <person name="Manichanh C."/>
            <person name="Arumugam M."/>
            <person name="Batto J."/>
            <person name="Santos M.B.Q.D."/>
            <person name="Blom N."/>
            <person name="Borruel N."/>
            <person name="Burgdorf K.S."/>
            <person name="Boumezbeur F."/>
            <person name="Casellas F."/>
            <person name="Dore J."/>
            <person name="Guarner F."/>
            <person name="Hansen T."/>
            <person name="Hildebrand F."/>
            <person name="Kaas R.S."/>
            <person name="Kennedy S."/>
            <person name="Kristiansen K."/>
            <person name="Kultima J.R."/>
            <person name="Leonard P."/>
            <person name="Levenez F."/>
            <person name="Lund O."/>
            <person name="Moumen B."/>
            <person name="Le Paslier D."/>
            <person name="Pons N."/>
            <person name="Pedersen O."/>
            <person name="Prifti E."/>
            <person name="Qin J."/>
            <person name="Raes J."/>
            <person name="Tap J."/>
            <person name="Tims S."/>
            <person name="Ussery D.W."/>
            <person name="Yamada T."/>
            <person name="MetaHit consortium"/>
            <person name="Renault P."/>
            <person name="Sicheritz-Ponten T."/>
            <person name="Bork P."/>
            <person name="Wang J."/>
            <person name="Brunak S."/>
            <person name="Ehrlich S.D."/>
        </authorList>
    </citation>
    <scope>NUCLEOTIDE SEQUENCE [LARGE SCALE GENOMIC DNA]</scope>
</reference>
<dbReference type="Gene3D" id="1.10.10.10">
    <property type="entry name" value="Winged helix-like DNA-binding domain superfamily/Winged helix DNA-binding domain"/>
    <property type="match status" value="1"/>
</dbReference>
<evidence type="ECO:0000256" key="5">
    <source>
        <dbReference type="ARBA" id="ARBA00023163"/>
    </source>
</evidence>
<comment type="similarity">
    <text evidence="1">Belongs to the sigma-70 factor family. ECF subfamily.</text>
</comment>
<evidence type="ECO:0000259" key="7">
    <source>
        <dbReference type="Pfam" id="PF08281"/>
    </source>
</evidence>
<sequence length="179" mass="21065">MSTDYWLIQKIKKGNTEACDELVSKYYKDILNYFTYRCVNKETAKDLTQDTFLKFFEHIYEYQFQNKTKNYLYTIAGNLLKNSFAGKNTVSLDEYIENGGEICEQADKYNALIDRTDFASVLNKLPDDLKKCISMYYMQGYKQKEISIMLGISLPLVKYRIKRAKKILEKLMEGEDYDA</sequence>
<dbReference type="InterPro" id="IPR013324">
    <property type="entry name" value="RNA_pol_sigma_r3/r4-like"/>
</dbReference>
<dbReference type="PANTHER" id="PTHR43133">
    <property type="entry name" value="RNA POLYMERASE ECF-TYPE SIGMA FACTO"/>
    <property type="match status" value="1"/>
</dbReference>
<dbReference type="Pfam" id="PF04542">
    <property type="entry name" value="Sigma70_r2"/>
    <property type="match status" value="1"/>
</dbReference>
<dbReference type="GO" id="GO:0003677">
    <property type="term" value="F:DNA binding"/>
    <property type="evidence" value="ECO:0007669"/>
    <property type="project" value="UniProtKB-KW"/>
</dbReference>
<evidence type="ECO:0000259" key="6">
    <source>
        <dbReference type="Pfam" id="PF04542"/>
    </source>
</evidence>
<keyword evidence="4" id="KW-0238">DNA-binding</keyword>
<dbReference type="SUPFAM" id="SSF88946">
    <property type="entry name" value="Sigma2 domain of RNA polymerase sigma factors"/>
    <property type="match status" value="1"/>
</dbReference>
<dbReference type="Proteomes" id="UP000018162">
    <property type="component" value="Unassembled WGS sequence"/>
</dbReference>
<evidence type="ECO:0008006" key="10">
    <source>
        <dbReference type="Google" id="ProtNLM"/>
    </source>
</evidence>
<dbReference type="NCBIfam" id="TIGR02937">
    <property type="entry name" value="sigma70-ECF"/>
    <property type="match status" value="1"/>
</dbReference>
<dbReference type="InterPro" id="IPR014284">
    <property type="entry name" value="RNA_pol_sigma-70_dom"/>
</dbReference>
<dbReference type="AlphaFoldDB" id="R6TQK8"/>
<dbReference type="GO" id="GO:0016987">
    <property type="term" value="F:sigma factor activity"/>
    <property type="evidence" value="ECO:0007669"/>
    <property type="project" value="UniProtKB-KW"/>
</dbReference>
<evidence type="ECO:0000313" key="8">
    <source>
        <dbReference type="EMBL" id="CDC70181.1"/>
    </source>
</evidence>
<accession>R6TQK8</accession>
<dbReference type="PANTHER" id="PTHR43133:SF8">
    <property type="entry name" value="RNA POLYMERASE SIGMA FACTOR HI_1459-RELATED"/>
    <property type="match status" value="1"/>
</dbReference>
<evidence type="ECO:0000256" key="1">
    <source>
        <dbReference type="ARBA" id="ARBA00010641"/>
    </source>
</evidence>
<dbReference type="GO" id="GO:0006352">
    <property type="term" value="P:DNA-templated transcription initiation"/>
    <property type="evidence" value="ECO:0007669"/>
    <property type="project" value="InterPro"/>
</dbReference>
<proteinExistence type="inferred from homology"/>
<dbReference type="EMBL" id="CBFV010000014">
    <property type="protein sequence ID" value="CDC70181.1"/>
    <property type="molecule type" value="Genomic_DNA"/>
</dbReference>
<gene>
    <name evidence="8" type="ORF">BN626_00204</name>
</gene>
<dbReference type="InterPro" id="IPR007627">
    <property type="entry name" value="RNA_pol_sigma70_r2"/>
</dbReference>
<comment type="caution">
    <text evidence="8">The sequence shown here is derived from an EMBL/GenBank/DDBJ whole genome shotgun (WGS) entry which is preliminary data.</text>
</comment>
<dbReference type="InterPro" id="IPR036388">
    <property type="entry name" value="WH-like_DNA-bd_sf"/>
</dbReference>
<keyword evidence="2" id="KW-0805">Transcription regulation</keyword>
<keyword evidence="5" id="KW-0804">Transcription</keyword>
<dbReference type="CDD" id="cd06171">
    <property type="entry name" value="Sigma70_r4"/>
    <property type="match status" value="1"/>
</dbReference>
<feature type="domain" description="RNA polymerase sigma-70 region 2" evidence="6">
    <location>
        <begin position="22"/>
        <end position="85"/>
    </location>
</feature>
<organism evidence="8 9">
    <name type="scientific">Agathobacter rectalis CAG:36</name>
    <dbReference type="NCBI Taxonomy" id="1263079"/>
    <lineage>
        <taxon>Bacteria</taxon>
        <taxon>Bacillati</taxon>
        <taxon>Bacillota</taxon>
        <taxon>Clostridia</taxon>
        <taxon>Lachnospirales</taxon>
        <taxon>Lachnospiraceae</taxon>
        <taxon>Agathobacter</taxon>
    </lineage>
</organism>
<dbReference type="InterPro" id="IPR013325">
    <property type="entry name" value="RNA_pol_sigma_r2"/>
</dbReference>
<evidence type="ECO:0000256" key="3">
    <source>
        <dbReference type="ARBA" id="ARBA00023082"/>
    </source>
</evidence>
<evidence type="ECO:0000256" key="2">
    <source>
        <dbReference type="ARBA" id="ARBA00023015"/>
    </source>
</evidence>
<dbReference type="InterPro" id="IPR039425">
    <property type="entry name" value="RNA_pol_sigma-70-like"/>
</dbReference>
<dbReference type="Pfam" id="PF08281">
    <property type="entry name" value="Sigma70_r4_2"/>
    <property type="match status" value="1"/>
</dbReference>
<name>R6TQK8_9FIRM</name>
<evidence type="ECO:0000256" key="4">
    <source>
        <dbReference type="ARBA" id="ARBA00023125"/>
    </source>
</evidence>
<dbReference type="Gene3D" id="1.10.1740.10">
    <property type="match status" value="1"/>
</dbReference>
<protein>
    <recommendedName>
        <fullName evidence="10">RNA polymerase sigma factor</fullName>
    </recommendedName>
</protein>
<dbReference type="InterPro" id="IPR013249">
    <property type="entry name" value="RNA_pol_sigma70_r4_t2"/>
</dbReference>
<feature type="domain" description="RNA polymerase sigma factor 70 region 4 type 2" evidence="7">
    <location>
        <begin position="119"/>
        <end position="167"/>
    </location>
</feature>